<keyword evidence="3" id="KW-1185">Reference proteome</keyword>
<dbReference type="SUPFAM" id="SSF50370">
    <property type="entry name" value="Ricin B-like lectins"/>
    <property type="match status" value="1"/>
</dbReference>
<proteinExistence type="predicted"/>
<dbReference type="Pfam" id="PF14200">
    <property type="entry name" value="RicinB_lectin_2"/>
    <property type="match status" value="1"/>
</dbReference>
<evidence type="ECO:0000259" key="1">
    <source>
        <dbReference type="Pfam" id="PF14200"/>
    </source>
</evidence>
<dbReference type="EMBL" id="JAAABM010000007">
    <property type="protein sequence ID" value="KAF7676082.1"/>
    <property type="molecule type" value="Genomic_DNA"/>
</dbReference>
<dbReference type="OrthoDB" id="4476188at2759"/>
<dbReference type="AlphaFoldDB" id="A0A8H7B7M6"/>
<reference evidence="2" key="1">
    <citation type="submission" date="2020-01" db="EMBL/GenBank/DDBJ databases">
        <authorList>
            <person name="Feng Z.H.Z."/>
        </authorList>
    </citation>
    <scope>NUCLEOTIDE SEQUENCE</scope>
    <source>
        <strain evidence="2">CBS107.38</strain>
    </source>
</reference>
<gene>
    <name evidence="2" type="ORF">GT037_005587</name>
</gene>
<organism evidence="2 3">
    <name type="scientific">Alternaria burnsii</name>
    <dbReference type="NCBI Taxonomy" id="1187904"/>
    <lineage>
        <taxon>Eukaryota</taxon>
        <taxon>Fungi</taxon>
        <taxon>Dikarya</taxon>
        <taxon>Ascomycota</taxon>
        <taxon>Pezizomycotina</taxon>
        <taxon>Dothideomycetes</taxon>
        <taxon>Pleosporomycetidae</taxon>
        <taxon>Pleosporales</taxon>
        <taxon>Pleosporineae</taxon>
        <taxon>Pleosporaceae</taxon>
        <taxon>Alternaria</taxon>
        <taxon>Alternaria sect. Alternaria</taxon>
    </lineage>
</organism>
<dbReference type="InterPro" id="IPR035992">
    <property type="entry name" value="Ricin_B-like_lectins"/>
</dbReference>
<dbReference type="GeneID" id="62203812"/>
<sequence length="160" mass="17494">MSDYTGPGMYEILPKHAPEMSLNVWGGATTAGTPIKLYPRTKEAKNTHFEIVSAGGYYAQPEKGDREYHIICANSGLYLCMNDSGGKITQEIRPPLDNAVRWNIRYTGNGTFAINNVNGQKKQQINVRGAGKDSGTEVISYAITDGAENAQFILKAVVYT</sequence>
<dbReference type="RefSeq" id="XP_038786323.1">
    <property type="nucleotide sequence ID" value="XM_038930634.1"/>
</dbReference>
<name>A0A8H7B7M6_9PLEO</name>
<dbReference type="Proteomes" id="UP000596902">
    <property type="component" value="Unassembled WGS sequence"/>
</dbReference>
<dbReference type="CDD" id="cd23426">
    <property type="entry name" value="beta-trefoil_Ricin_SSA"/>
    <property type="match status" value="1"/>
</dbReference>
<protein>
    <recommendedName>
        <fullName evidence="1">Ricin B lectin domain-containing protein</fullName>
    </recommendedName>
</protein>
<evidence type="ECO:0000313" key="3">
    <source>
        <dbReference type="Proteomes" id="UP000596902"/>
    </source>
</evidence>
<comment type="caution">
    <text evidence="2">The sequence shown here is derived from an EMBL/GenBank/DDBJ whole genome shotgun (WGS) entry which is preliminary data.</text>
</comment>
<accession>A0A8H7B7M6</accession>
<reference evidence="2" key="2">
    <citation type="submission" date="2020-08" db="EMBL/GenBank/DDBJ databases">
        <title>Draft Genome Sequence of Cumin Blight Pathogen Alternaria burnsii.</title>
        <authorList>
            <person name="Feng Z."/>
        </authorList>
    </citation>
    <scope>NUCLEOTIDE SEQUENCE</scope>
    <source>
        <strain evidence="2">CBS107.38</strain>
    </source>
</reference>
<dbReference type="InterPro" id="IPR000772">
    <property type="entry name" value="Ricin_B_lectin"/>
</dbReference>
<feature type="domain" description="Ricin B lectin" evidence="1">
    <location>
        <begin position="62"/>
        <end position="141"/>
    </location>
</feature>
<evidence type="ECO:0000313" key="2">
    <source>
        <dbReference type="EMBL" id="KAF7676082.1"/>
    </source>
</evidence>
<dbReference type="Gene3D" id="2.80.10.50">
    <property type="match status" value="1"/>
</dbReference>